<dbReference type="OrthoDB" id="9803432at2"/>
<dbReference type="EMBL" id="CP043424">
    <property type="protein sequence ID" value="QIW12576.1"/>
    <property type="molecule type" value="Genomic_DNA"/>
</dbReference>
<dbReference type="InterPro" id="IPR027785">
    <property type="entry name" value="UvrD-like_helicase_C"/>
</dbReference>
<feature type="domain" description="UvrD-like helicase C-terminal" evidence="4">
    <location>
        <begin position="528"/>
        <end position="574"/>
    </location>
</feature>
<keyword evidence="3" id="KW-0347">Helicase</keyword>
<accession>A0A2Z4Y046</accession>
<comment type="catalytic activity">
    <reaction evidence="3">
        <text>ATP + H2O = ADP + phosphate + H(+)</text>
        <dbReference type="Rhea" id="RHEA:13065"/>
        <dbReference type="ChEBI" id="CHEBI:15377"/>
        <dbReference type="ChEBI" id="CHEBI:15378"/>
        <dbReference type="ChEBI" id="CHEBI:30616"/>
        <dbReference type="ChEBI" id="CHEBI:43474"/>
        <dbReference type="ChEBI" id="CHEBI:456216"/>
        <dbReference type="EC" id="5.6.2.3"/>
    </reaction>
</comment>
<dbReference type="RefSeq" id="WP_112870508.1">
    <property type="nucleotide sequence ID" value="NZ_CP021781.1"/>
</dbReference>
<evidence type="ECO:0000313" key="6">
    <source>
        <dbReference type="EMBL" id="AXA34329.1"/>
    </source>
</evidence>
<keyword evidence="3" id="KW-0269">Exonuclease</keyword>
<gene>
    <name evidence="3 6" type="primary">recD</name>
    <name evidence="6" type="ORF">CDH04_07915</name>
    <name evidence="7" type="ORF">FZC43_07920</name>
</gene>
<keyword evidence="3" id="KW-0227">DNA damage</keyword>
<dbReference type="AlphaFoldDB" id="A0A2Z4Y046"/>
<keyword evidence="1 3" id="KW-0547">Nucleotide-binding</keyword>
<keyword evidence="2 3" id="KW-0067">ATP-binding</keyword>
<reference evidence="7 9" key="2">
    <citation type="submission" date="2019-08" db="EMBL/GenBank/DDBJ databases">
        <title>Complete genome sequences of Francisella adeliensis (FSC1325 and FSC1326).</title>
        <authorList>
            <person name="Ohrman C."/>
            <person name="Uneklint I."/>
            <person name="Vallesi A."/>
            <person name="Karlsson L."/>
            <person name="Sjodin A."/>
        </authorList>
    </citation>
    <scope>NUCLEOTIDE SEQUENCE [LARGE SCALE GENOMIC DNA]</scope>
    <source>
        <strain evidence="7 9">FSC1325</strain>
    </source>
</reference>
<dbReference type="NCBIfam" id="TIGR01447">
    <property type="entry name" value="recD"/>
    <property type="match status" value="1"/>
</dbReference>
<dbReference type="Pfam" id="PF13538">
    <property type="entry name" value="UvrD_C_2"/>
    <property type="match status" value="1"/>
</dbReference>
<evidence type="ECO:0000259" key="4">
    <source>
        <dbReference type="Pfam" id="PF13538"/>
    </source>
</evidence>
<dbReference type="Gene3D" id="3.40.50.300">
    <property type="entry name" value="P-loop containing nucleotide triphosphate hydrolases"/>
    <property type="match status" value="3"/>
</dbReference>
<dbReference type="SUPFAM" id="SSF52540">
    <property type="entry name" value="P-loop containing nucleoside triphosphate hydrolases"/>
    <property type="match status" value="1"/>
</dbReference>
<dbReference type="CDD" id="cd17933">
    <property type="entry name" value="DEXSc_RecD-like"/>
    <property type="match status" value="1"/>
</dbReference>
<evidence type="ECO:0000313" key="7">
    <source>
        <dbReference type="EMBL" id="QIW12576.1"/>
    </source>
</evidence>
<dbReference type="HAMAP" id="MF_01487">
    <property type="entry name" value="RecD"/>
    <property type="match status" value="1"/>
</dbReference>
<keyword evidence="3" id="KW-0234">DNA repair</keyword>
<comment type="function">
    <text evidence="3">A helicase/nuclease that prepares dsDNA breaks (DSB) for recombinational DNA repair. Binds to DSBs and unwinds DNA via a highly rapid and processive ATP-dependent bidirectional helicase activity. Unwinds dsDNA until it encounters a Chi (crossover hotspot instigator) sequence from the 3' direction. Cuts ssDNA a few nucleotides 3' to the Chi site. The properties and activities of the enzyme are changed at Chi. The Chi-altered holoenzyme produces a long 3'-ssDNA overhang and facilitates RecA-binding to the ssDNA for homologous DNA recombination and repair. Holoenzyme degrades any linearized DNA that is unable to undergo homologous recombination. In the holoenzyme this subunit has ssDNA-dependent ATPase and 5'-3' helicase activity. When added to pre-assembled RecBC greatly stimulates nuclease activity and augments holoenzyme processivity. Negatively regulates the RecA-loading ability of RecBCD.</text>
</comment>
<dbReference type="Pfam" id="PF21185">
    <property type="entry name" value="RecD_N"/>
    <property type="match status" value="1"/>
</dbReference>
<comment type="subunit">
    <text evidence="3">Heterotrimer of RecB, RecC and RecD. All subunits contribute to DNA-binding.</text>
</comment>
<dbReference type="InterPro" id="IPR006344">
    <property type="entry name" value="RecD"/>
</dbReference>
<dbReference type="CDD" id="cd18809">
    <property type="entry name" value="SF1_C_RecD"/>
    <property type="match status" value="1"/>
</dbReference>
<dbReference type="PANTHER" id="PTHR43788">
    <property type="entry name" value="DNA2/NAM7 HELICASE FAMILY MEMBER"/>
    <property type="match status" value="1"/>
</dbReference>
<sequence length="612" mass="69774">MIYGSYAQAKKYLDNLEAIDYFFAKQVFEFFENIDKSDNTQLFHLLMCLQKYYSDGHTCLPLNKIANKTLWNTKEDSEDNQVAEIKAGFEFADIDILKSIVTSLTLDEKSPISFHYDCLYINRLWLFENEIASNLVARALNTHSKAQETQQSNEQIKAILDAFFAETKEVDWQKVAVAKSIKDNFSIISGGPGTGKTTTVAKLILALQQLSNKCLDIQMIAPTGKASQRLKESIASFKDANQNLDTDVLPTEAKTLHRFLGMRPNSNYIKYNQERKSNCDVLIVDEASMIDINSFMYIIRAIKGCCKLVLLGDVNQLPSVETGNILAELAKACDVNHYTKYTVEYLKEVCNYTFETSTKAYDFTTFLQKSYRTDSQDILAIAKDVISGDVRNYQLNAHIDYQILETRNYDKQVEDFIKNVCLPEFKKIQTAESPQQALEILKQFRVLVANRNIATGTQIINQKIARYLNQNEAFSYHGKPIMIIVNDYNSRLFNGDVGVIWRDKAYFEAGDGQLRELGLSRLPKHETVYAMTIHKTQGSEFDHVAIILPNEPNRLLTRELLYTGITRAKSKVYIRTSAKTWQQTVVKKVNRHSNISKIMQDIQSKADSIGES</sequence>
<dbReference type="EMBL" id="CP021781">
    <property type="protein sequence ID" value="AXA34329.1"/>
    <property type="molecule type" value="Genomic_DNA"/>
</dbReference>
<comment type="miscellaneous">
    <text evidence="3">In the RecBCD complex, RecB has a slow 3'-5' helicase, an exonuclease activity and loads RecA onto ssDNA, RecD has a fast 5'-3' helicase activity, while RecC stimulates the ATPase and processivity of the RecB helicase and contributes to recognition of the Chi site.</text>
</comment>
<dbReference type="InterPro" id="IPR049550">
    <property type="entry name" value="RecD_N"/>
</dbReference>
<evidence type="ECO:0000259" key="5">
    <source>
        <dbReference type="Pfam" id="PF21185"/>
    </source>
</evidence>
<dbReference type="EC" id="5.6.2.3" evidence="3"/>
<name>A0A2Z4Y046_9GAMM</name>
<dbReference type="Pfam" id="PF13245">
    <property type="entry name" value="AAA_19"/>
    <property type="match status" value="1"/>
</dbReference>
<reference evidence="6 8" key="1">
    <citation type="submission" date="2017-06" db="EMBL/GenBank/DDBJ databases">
        <title>Complete genome of Francisella adeliensis.</title>
        <authorList>
            <person name="Vallesi A."/>
            <person name="Sjodin A."/>
        </authorList>
    </citation>
    <scope>NUCLEOTIDE SEQUENCE [LARGE SCALE GENOMIC DNA]</scope>
    <source>
        <strain evidence="6 8">FDC440</strain>
    </source>
</reference>
<dbReference type="GO" id="GO:0008854">
    <property type="term" value="F:exodeoxyribonuclease V activity"/>
    <property type="evidence" value="ECO:0007669"/>
    <property type="project" value="InterPro"/>
</dbReference>
<feature type="binding site" evidence="3">
    <location>
        <begin position="190"/>
        <end position="197"/>
    </location>
    <ligand>
        <name>ATP</name>
        <dbReference type="ChEBI" id="CHEBI:30616"/>
    </ligand>
</feature>
<protein>
    <recommendedName>
        <fullName evidence="3">RecBCD enzyme subunit RecD</fullName>
        <ecNumber evidence="3">5.6.2.3</ecNumber>
    </recommendedName>
    <alternativeName>
        <fullName evidence="3">DNA 5'-3' helicase subunit RecD</fullName>
    </alternativeName>
    <alternativeName>
        <fullName evidence="3">Exonuclease V subunit RecD</fullName>
        <shortName evidence="3">ExoV subunit RecD</shortName>
    </alternativeName>
    <alternativeName>
        <fullName evidence="3">Helicase/nuclease RecBCD subunit RecD</fullName>
    </alternativeName>
</protein>
<keyword evidence="3" id="KW-0238">DNA-binding</keyword>
<dbReference type="InterPro" id="IPR050534">
    <property type="entry name" value="Coronavir_polyprotein_1ab"/>
</dbReference>
<keyword evidence="3" id="KW-0413">Isomerase</keyword>
<dbReference type="KEGG" id="fad:CDH04_07915"/>
<dbReference type="GO" id="GO:0000724">
    <property type="term" value="P:double-strand break repair via homologous recombination"/>
    <property type="evidence" value="ECO:0007669"/>
    <property type="project" value="UniProtKB-UniRule"/>
</dbReference>
<organism evidence="6 8">
    <name type="scientific">Francisella adeliensis</name>
    <dbReference type="NCBI Taxonomy" id="2007306"/>
    <lineage>
        <taxon>Bacteria</taxon>
        <taxon>Pseudomonadati</taxon>
        <taxon>Pseudomonadota</taxon>
        <taxon>Gammaproteobacteria</taxon>
        <taxon>Thiotrichales</taxon>
        <taxon>Francisellaceae</taxon>
        <taxon>Francisella</taxon>
    </lineage>
</organism>
<dbReference type="Proteomes" id="UP000681131">
    <property type="component" value="Chromosome"/>
</dbReference>
<evidence type="ECO:0000256" key="2">
    <source>
        <dbReference type="ARBA" id="ARBA00022840"/>
    </source>
</evidence>
<keyword evidence="3" id="KW-0540">Nuclease</keyword>
<evidence type="ECO:0000313" key="9">
    <source>
        <dbReference type="Proteomes" id="UP000681131"/>
    </source>
</evidence>
<evidence type="ECO:0000256" key="1">
    <source>
        <dbReference type="ARBA" id="ARBA00022741"/>
    </source>
</evidence>
<dbReference type="GO" id="GO:0009338">
    <property type="term" value="C:exodeoxyribonuclease V complex"/>
    <property type="evidence" value="ECO:0007669"/>
    <property type="project" value="InterPro"/>
</dbReference>
<evidence type="ECO:0000313" key="8">
    <source>
        <dbReference type="Proteomes" id="UP000251120"/>
    </source>
</evidence>
<dbReference type="GO" id="GO:0043139">
    <property type="term" value="F:5'-3' DNA helicase activity"/>
    <property type="evidence" value="ECO:0007669"/>
    <property type="project" value="UniProtKB-UniRule"/>
</dbReference>
<dbReference type="InterPro" id="IPR027417">
    <property type="entry name" value="P-loop_NTPase"/>
</dbReference>
<dbReference type="Proteomes" id="UP000251120">
    <property type="component" value="Chromosome"/>
</dbReference>
<dbReference type="GO" id="GO:0003677">
    <property type="term" value="F:DNA binding"/>
    <property type="evidence" value="ECO:0007669"/>
    <property type="project" value="UniProtKB-UniRule"/>
</dbReference>
<comment type="similarity">
    <text evidence="3">Belongs to the RecD family.</text>
</comment>
<keyword evidence="3 7" id="KW-0378">Hydrolase</keyword>
<feature type="domain" description="RecBCD enzyme subunit RecD N-terminal" evidence="5">
    <location>
        <begin position="16"/>
        <end position="120"/>
    </location>
</feature>
<dbReference type="GO" id="GO:0017116">
    <property type="term" value="F:single-stranded DNA helicase activity"/>
    <property type="evidence" value="ECO:0007669"/>
    <property type="project" value="TreeGrafter"/>
</dbReference>
<dbReference type="GO" id="GO:0005524">
    <property type="term" value="F:ATP binding"/>
    <property type="evidence" value="ECO:0007669"/>
    <property type="project" value="UniProtKB-UniRule"/>
</dbReference>
<keyword evidence="9" id="KW-1185">Reference proteome</keyword>
<dbReference type="PANTHER" id="PTHR43788:SF6">
    <property type="entry name" value="DNA HELICASE B"/>
    <property type="match status" value="1"/>
</dbReference>
<proteinExistence type="inferred from homology"/>
<evidence type="ECO:0000256" key="3">
    <source>
        <dbReference type="HAMAP-Rule" id="MF_01487"/>
    </source>
</evidence>